<dbReference type="GO" id="GO:0000155">
    <property type="term" value="F:phosphorelay sensor kinase activity"/>
    <property type="evidence" value="ECO:0007669"/>
    <property type="project" value="InterPro"/>
</dbReference>
<evidence type="ECO:0000256" key="1">
    <source>
        <dbReference type="SAM" id="Phobius"/>
    </source>
</evidence>
<keyword evidence="1" id="KW-0472">Membrane</keyword>
<proteinExistence type="predicted"/>
<evidence type="ECO:0000313" key="4">
    <source>
        <dbReference type="Proteomes" id="UP000031408"/>
    </source>
</evidence>
<dbReference type="OrthoDB" id="9792992at2"/>
<name>A0A0C1IN01_9BACT</name>
<dbReference type="AlphaFoldDB" id="A0A0C1IN01"/>
<evidence type="ECO:0000313" key="3">
    <source>
        <dbReference type="EMBL" id="KIC95600.1"/>
    </source>
</evidence>
<feature type="domain" description="Signal transduction histidine kinase internal region" evidence="2">
    <location>
        <begin position="170"/>
        <end position="243"/>
    </location>
</feature>
<protein>
    <recommendedName>
        <fullName evidence="2">Signal transduction histidine kinase internal region domain-containing protein</fullName>
    </recommendedName>
</protein>
<dbReference type="InterPro" id="IPR010559">
    <property type="entry name" value="Sig_transdc_His_kin_internal"/>
</dbReference>
<organism evidence="3 4">
    <name type="scientific">Flavihumibacter solisilvae</name>
    <dbReference type="NCBI Taxonomy" id="1349421"/>
    <lineage>
        <taxon>Bacteria</taxon>
        <taxon>Pseudomonadati</taxon>
        <taxon>Bacteroidota</taxon>
        <taxon>Chitinophagia</taxon>
        <taxon>Chitinophagales</taxon>
        <taxon>Chitinophagaceae</taxon>
        <taxon>Flavihumibacter</taxon>
    </lineage>
</organism>
<keyword evidence="1" id="KW-0812">Transmembrane</keyword>
<feature type="transmembrane region" description="Helical" evidence="1">
    <location>
        <begin position="48"/>
        <end position="75"/>
    </location>
</feature>
<dbReference type="EMBL" id="JSVC01000005">
    <property type="protein sequence ID" value="KIC95600.1"/>
    <property type="molecule type" value="Genomic_DNA"/>
</dbReference>
<keyword evidence="4" id="KW-1185">Reference proteome</keyword>
<dbReference type="PANTHER" id="PTHR34220">
    <property type="entry name" value="SENSOR HISTIDINE KINASE YPDA"/>
    <property type="match status" value="1"/>
</dbReference>
<evidence type="ECO:0000259" key="2">
    <source>
        <dbReference type="Pfam" id="PF06580"/>
    </source>
</evidence>
<reference evidence="3 4" key="1">
    <citation type="submission" date="2014-11" db="EMBL/GenBank/DDBJ databases">
        <title>Genome sequence of Flavihumibacter solisilvae 3-3.</title>
        <authorList>
            <person name="Zhou G."/>
            <person name="Li M."/>
            <person name="Wang G."/>
        </authorList>
    </citation>
    <scope>NUCLEOTIDE SEQUENCE [LARGE SCALE GENOMIC DNA]</scope>
    <source>
        <strain evidence="3 4">3-3</strain>
    </source>
</reference>
<feature type="transmembrane region" description="Helical" evidence="1">
    <location>
        <begin position="20"/>
        <end position="36"/>
    </location>
</feature>
<dbReference type="PANTHER" id="PTHR34220:SF7">
    <property type="entry name" value="SENSOR HISTIDINE KINASE YPDA"/>
    <property type="match status" value="1"/>
</dbReference>
<dbReference type="RefSeq" id="WP_152616732.1">
    <property type="nucleotide sequence ID" value="NZ_JSVC01000005.1"/>
</dbReference>
<feature type="transmembrane region" description="Helical" evidence="1">
    <location>
        <begin position="84"/>
        <end position="104"/>
    </location>
</feature>
<dbReference type="Proteomes" id="UP000031408">
    <property type="component" value="Unassembled WGS sequence"/>
</dbReference>
<keyword evidence="1" id="KW-1133">Transmembrane helix</keyword>
<dbReference type="Pfam" id="PF06580">
    <property type="entry name" value="His_kinase"/>
    <property type="match status" value="1"/>
</dbReference>
<dbReference type="STRING" id="1349421.OI18_04905"/>
<gene>
    <name evidence="3" type="ORF">OI18_04905</name>
</gene>
<accession>A0A0C1IN01</accession>
<dbReference type="GO" id="GO:0016020">
    <property type="term" value="C:membrane"/>
    <property type="evidence" value="ECO:0007669"/>
    <property type="project" value="InterPro"/>
</dbReference>
<sequence length="316" mass="36504">MSTSAFFLSGESRHCIARHLVFWLVYLSYFYIQSVAPRKYSEFFIADTWYFAFLNVCCFGPVLITMVYVSIFFLLPRFLIPKRYAVFIAGFLLLYLAGTVVNYFTADIFLSHVHYSTPKENNFRHRLEFGNYNTRWAMVISVVAMGIRLEKFYYLQQQENVKILRNTLQAEWQLQKSAFHPEFLLDSLGHIRSLINTSSDAAPSMILKMADLLSYSVYENDKANIPLEKELAECENLLQLQHKKNRSDSLSMDIFGDPQGRQIIPMSLLKLVEENLQHTGSSIIAVTVEADQLRVKSVLGETTIELVRQTEAYEHA</sequence>
<dbReference type="InterPro" id="IPR050640">
    <property type="entry name" value="Bact_2-comp_sensor_kinase"/>
</dbReference>
<comment type="caution">
    <text evidence="3">The sequence shown here is derived from an EMBL/GenBank/DDBJ whole genome shotgun (WGS) entry which is preliminary data.</text>
</comment>